<feature type="region of interest" description="Disordered" evidence="8">
    <location>
        <begin position="2070"/>
        <end position="2175"/>
    </location>
</feature>
<dbReference type="Pfam" id="PF00078">
    <property type="entry name" value="RVT_1"/>
    <property type="match status" value="1"/>
</dbReference>
<evidence type="ECO:0000256" key="5">
    <source>
        <dbReference type="ARBA" id="ARBA00022759"/>
    </source>
</evidence>
<evidence type="ECO:0000256" key="2">
    <source>
        <dbReference type="ARBA" id="ARBA00022679"/>
    </source>
</evidence>
<name>A0A914EEJ6_9BILA</name>
<protein>
    <recommendedName>
        <fullName evidence="1">RNA-directed DNA polymerase</fullName>
        <ecNumber evidence="1">2.7.7.49</ecNumber>
    </recommendedName>
</protein>
<feature type="region of interest" description="Disordered" evidence="8">
    <location>
        <begin position="189"/>
        <end position="221"/>
    </location>
</feature>
<dbReference type="Gene3D" id="3.10.20.370">
    <property type="match status" value="1"/>
</dbReference>
<dbReference type="Pfam" id="PF17917">
    <property type="entry name" value="RT_RNaseH"/>
    <property type="match status" value="1"/>
</dbReference>
<dbReference type="WBParaSite" id="ACRNAN_scaffold7293.g17703.t1">
    <property type="protein sequence ID" value="ACRNAN_scaffold7293.g17703.t1"/>
    <property type="gene ID" value="ACRNAN_scaffold7293.g17703"/>
</dbReference>
<dbReference type="FunFam" id="3.30.70.270:FF:000020">
    <property type="entry name" value="Transposon Tf2-6 polyprotein-like Protein"/>
    <property type="match status" value="1"/>
</dbReference>
<proteinExistence type="predicted"/>
<evidence type="ECO:0000256" key="8">
    <source>
        <dbReference type="SAM" id="MobiDB-lite"/>
    </source>
</evidence>
<feature type="compositionally biased region" description="Polar residues" evidence="8">
    <location>
        <begin position="2132"/>
        <end position="2153"/>
    </location>
</feature>
<dbReference type="InterPro" id="IPR050951">
    <property type="entry name" value="Retrovirus_Pol_polyprotein"/>
</dbReference>
<feature type="domain" description="Reverse transcriptase" evidence="9">
    <location>
        <begin position="1134"/>
        <end position="1313"/>
    </location>
</feature>
<keyword evidence="2" id="KW-0808">Transferase</keyword>
<evidence type="ECO:0000313" key="10">
    <source>
        <dbReference type="Proteomes" id="UP000887540"/>
    </source>
</evidence>
<evidence type="ECO:0000256" key="1">
    <source>
        <dbReference type="ARBA" id="ARBA00012493"/>
    </source>
</evidence>
<evidence type="ECO:0000256" key="4">
    <source>
        <dbReference type="ARBA" id="ARBA00022722"/>
    </source>
</evidence>
<feature type="region of interest" description="Disordered" evidence="8">
    <location>
        <begin position="651"/>
        <end position="678"/>
    </location>
</feature>
<dbReference type="CDD" id="cd01647">
    <property type="entry name" value="RT_LTR"/>
    <property type="match status" value="1"/>
</dbReference>
<accession>A0A914EEJ6</accession>
<dbReference type="SUPFAM" id="SSF56672">
    <property type="entry name" value="DNA/RNA polymerases"/>
    <property type="match status" value="1"/>
</dbReference>
<dbReference type="CDD" id="cd09274">
    <property type="entry name" value="RNase_HI_RT_Ty3"/>
    <property type="match status" value="1"/>
</dbReference>
<keyword evidence="5" id="KW-0255">Endonuclease</keyword>
<keyword evidence="7" id="KW-0695">RNA-directed DNA polymerase</keyword>
<dbReference type="GO" id="GO:0016787">
    <property type="term" value="F:hydrolase activity"/>
    <property type="evidence" value="ECO:0007669"/>
    <property type="project" value="UniProtKB-KW"/>
</dbReference>
<dbReference type="PROSITE" id="PS50878">
    <property type="entry name" value="RT_POL"/>
    <property type="match status" value="1"/>
</dbReference>
<dbReference type="GO" id="GO:0003964">
    <property type="term" value="F:RNA-directed DNA polymerase activity"/>
    <property type="evidence" value="ECO:0007669"/>
    <property type="project" value="UniProtKB-KW"/>
</dbReference>
<feature type="region of interest" description="Disordered" evidence="8">
    <location>
        <begin position="90"/>
        <end position="110"/>
    </location>
</feature>
<dbReference type="InterPro" id="IPR043128">
    <property type="entry name" value="Rev_trsase/Diguanyl_cyclase"/>
</dbReference>
<dbReference type="FunFam" id="3.10.20.370:FF:000001">
    <property type="entry name" value="Retrovirus-related Pol polyprotein from transposon 17.6-like protein"/>
    <property type="match status" value="1"/>
</dbReference>
<dbReference type="PANTHER" id="PTHR37984">
    <property type="entry name" value="PROTEIN CBG26694"/>
    <property type="match status" value="1"/>
</dbReference>
<dbReference type="InterPro" id="IPR043502">
    <property type="entry name" value="DNA/RNA_pol_sf"/>
</dbReference>
<dbReference type="InterPro" id="IPR041373">
    <property type="entry name" value="RT_RNaseH"/>
</dbReference>
<dbReference type="EC" id="2.7.7.49" evidence="1"/>
<organism evidence="10 11">
    <name type="scientific">Acrobeloides nanus</name>
    <dbReference type="NCBI Taxonomy" id="290746"/>
    <lineage>
        <taxon>Eukaryota</taxon>
        <taxon>Metazoa</taxon>
        <taxon>Ecdysozoa</taxon>
        <taxon>Nematoda</taxon>
        <taxon>Chromadorea</taxon>
        <taxon>Rhabditida</taxon>
        <taxon>Tylenchina</taxon>
        <taxon>Cephalobomorpha</taxon>
        <taxon>Cephaloboidea</taxon>
        <taxon>Cephalobidae</taxon>
        <taxon>Acrobeloides</taxon>
    </lineage>
</organism>
<sequence>MNKTGEYHMVAASGLKPNSKSSNFPSSASRINQIEKEADAFQNLGILTRNQKSTLNNLLSKVAQAKNANPVSSSRIDELLAQLGNEVNIRPYQPENESRKDLSTEPNTQILPANTVRSDSAQTLSSDSDLFRIVSPSLSQAPQRTPLPMQANNVLIDNGKEAPIIRTSLSAANNLEFLAMPIPDAFEPSPGFRRGSLAESIRQQQHSENRGNTNQRDKNVDKDLIILDPLSRRMNSIDDPMEVSQIFEPTIAVRQEKSDGHVDDQNLLVEFLKLKLFEVELRHEVHRLREEQEKASKRHDNFAAPNFSNFPAQNFSYLLQTSNPQNQNPQTSFSNNFPSPHVVFSSARNAPNLKLPIFKNMENFTATKYAEPRSLPLTEVDHGEQYEPMEELGRSIRLMNLGQQMQVALQNLSVLSGQESNSEVNRYFKKFEALTMGWDSEKRSTLLSLKVSGQAQLIYDSQPDQVQNNYDTMKRILLSKLTDINATQLSASYELMTGIPRKHRESILDFSQRVERLVRAAVDSGCPESFVFDQCKQYFLHYLNEPSIIQTLIIQKSSTDFHMLVKHAISLKEASYSLNQIRSRPVENFSGSRNPQPLRTNYFGNRSPNAPQNVRSMNSLIPSNDFRHTIGTYQNRPQSFNTIRRNTNFRFRPASDFHGNPRVRGSESNQGYRRSMPGPAQSHAVIVEEVTENYPLQDTGSPNFEPVRSNDNGVSKETIADVSSSSRAPLVSFSSQPPRMEAAEQVENLQMLNSTLKMFKVQDSAVSGLLSLGLNKCVSSDCLLDPPPFGKSPTVAVQIRGIHIYELPDSGSQVSLITMACLARIAQATNFDPLADGKMHHATAKKIISACSGELKPRAAIALEVERPQLKVTVEFQIVDSSTSYSLVLGTNCLNTLGIRLYDIFSGDEIDMEPVRSPLIWKGESLEEEYIPIYAAANSSIPPYATRSLLCSLKDKTEDDYVFRCVKNLSNGCEEEFLVRPKGSNVCVPLCNTSQSSMVVEKDSVIGYLLPLQEIHTSTDLLVSNSLEKIIQPIARANFAGNDFGEGIPKSRLHKILEQLPTPSDDLSEVRFAELHALLSEFSDIFALSEKELTQTNFATHKIELLDESPVRLPPRPVPYKLREKVAELVYDYLERGVIRPSKSPYSNPIHLVTKKDGSVRFCVDYRKLNSKTRRDAYPLPHIDHLLITLGRKRYFSSLDLMAGFWQIAMDPSSIEKTAFPAVNGLYEWTVMPFGLTNAPATFERFMERVFDGMLNDTAFVYIDDVLIASETWSDHLRDLREAFMRLRKVGLKLKTSKCRIVASELPFLGHKLTREGLKMDDDKIRAVRDFPIPKCAKDIQKFNGLAGYYRKFIHGYAEIAQPLYRLTKKNLPFSWTPECQKAFDTLKTALCENVTLEFPDFEAAEKDPNRPLLIQTDASGAGVSAILSQKDQEGRIRPIYFASRTLADAEKRYSTTELEALALKFAVEKFASYIIGFKVRVETDHSALVQMFKNPKECKNSRVDKWAMSINSQFDLEIVHKPGASNANADALSRSFPENFDNSHTWSQNSALICFSIRTKVSEVDDQKKFPNRHEIMLGMDRKAFIKELQTSEFSDVYQVLANKKWPLDTAICQVVTGQLKDFAVVDEILYFLDPKTSKYLLYVPERIVEIKDNNALVKPMDKPQSDGDWIPLDRLSPVPKEVPPIACQKRVTREKMIRNPVVFSSHVPDNRSGSNPDIALINHPTLARAHELNFYHLPETIIIDGQLYKSPTRLVYVIGLEDVPGLSPFDKCCKASKAHSECKELTVKKVAEKSVAVEFDNRPVVNLCQQVLIALSCRVTQEETLKLAESHILKSFGSRAKMEFTGLQEILGVRIESAVTQLDVERECARRSINCHKVLESFALTGNYHPLKGVQMGMPFCSNKFDEEELVQHNVDHIGLGWEKVRLAVYSDRKFIIDPFIAILSEENADFVVGTQFTANFVPDVTGALDFLKNVYLTGAVQSVLIFLSRKDGENSETPQTLIQIGQELEKYSINYGIVPPPPSTSENYKTLIKFIRLLDTYWTHIARMYLVEVLGFEALRDLETAEMKAKKPKLSEAEKRKTEKPSHISISSTGPKVKRSKTAKESTPLTSEPQPLMCIRIQRPANLPPVTSTTWRDSPTNIPQYNESTTPSSSRDPHRPRYHRHHSDRRPN</sequence>
<reference evidence="11" key="1">
    <citation type="submission" date="2022-11" db="UniProtKB">
        <authorList>
            <consortium name="WormBaseParasite"/>
        </authorList>
    </citation>
    <scope>IDENTIFICATION</scope>
</reference>
<feature type="compositionally biased region" description="Basic and acidic residues" evidence="8">
    <location>
        <begin position="205"/>
        <end position="221"/>
    </location>
</feature>
<evidence type="ECO:0000259" key="9">
    <source>
        <dbReference type="PROSITE" id="PS50878"/>
    </source>
</evidence>
<evidence type="ECO:0000313" key="11">
    <source>
        <dbReference type="WBParaSite" id="ACRNAN_scaffold7293.g17703.t1"/>
    </source>
</evidence>
<dbReference type="PANTHER" id="PTHR37984:SF5">
    <property type="entry name" value="PROTEIN NYNRIN-LIKE"/>
    <property type="match status" value="1"/>
</dbReference>
<keyword evidence="10" id="KW-1185">Reference proteome</keyword>
<feature type="compositionally biased region" description="Basic and acidic residues" evidence="8">
    <location>
        <begin position="2070"/>
        <end position="2089"/>
    </location>
</feature>
<evidence type="ECO:0000256" key="3">
    <source>
        <dbReference type="ARBA" id="ARBA00022695"/>
    </source>
</evidence>
<keyword evidence="3" id="KW-0548">Nucleotidyltransferase</keyword>
<feature type="compositionally biased region" description="Basic residues" evidence="8">
    <location>
        <begin position="2161"/>
        <end position="2175"/>
    </location>
</feature>
<dbReference type="InterPro" id="IPR000477">
    <property type="entry name" value="RT_dom"/>
</dbReference>
<dbReference type="GO" id="GO:0004519">
    <property type="term" value="F:endonuclease activity"/>
    <property type="evidence" value="ECO:0007669"/>
    <property type="project" value="UniProtKB-KW"/>
</dbReference>
<keyword evidence="4" id="KW-0540">Nuclease</keyword>
<dbReference type="Gene3D" id="3.30.70.270">
    <property type="match status" value="2"/>
</dbReference>
<keyword evidence="6" id="KW-0378">Hydrolase</keyword>
<evidence type="ECO:0000256" key="6">
    <source>
        <dbReference type="ARBA" id="ARBA00022801"/>
    </source>
</evidence>
<dbReference type="Gene3D" id="3.10.10.10">
    <property type="entry name" value="HIV Type 1 Reverse Transcriptase, subunit A, domain 1"/>
    <property type="match status" value="1"/>
</dbReference>
<dbReference type="Proteomes" id="UP000887540">
    <property type="component" value="Unplaced"/>
</dbReference>
<evidence type="ECO:0000256" key="7">
    <source>
        <dbReference type="ARBA" id="ARBA00022918"/>
    </source>
</evidence>